<accession>A0A8H3A8R5</accession>
<gene>
    <name evidence="1" type="ORF">RDB_LOCUS19534</name>
</gene>
<reference evidence="1" key="1">
    <citation type="submission" date="2021-01" db="EMBL/GenBank/DDBJ databases">
        <authorList>
            <person name="Kaushik A."/>
        </authorList>
    </citation>
    <scope>NUCLEOTIDE SEQUENCE</scope>
    <source>
        <strain evidence="1">AG3-1AP</strain>
    </source>
</reference>
<name>A0A8H3A8R5_9AGAM</name>
<dbReference type="Proteomes" id="UP000663831">
    <property type="component" value="Unassembled WGS sequence"/>
</dbReference>
<dbReference type="EMBL" id="CAJMWV010000616">
    <property type="protein sequence ID" value="CAE6407500.1"/>
    <property type="molecule type" value="Genomic_DNA"/>
</dbReference>
<proteinExistence type="predicted"/>
<dbReference type="OrthoDB" id="3156553at2759"/>
<organism evidence="1 2">
    <name type="scientific">Rhizoctonia solani</name>
    <dbReference type="NCBI Taxonomy" id="456999"/>
    <lineage>
        <taxon>Eukaryota</taxon>
        <taxon>Fungi</taxon>
        <taxon>Dikarya</taxon>
        <taxon>Basidiomycota</taxon>
        <taxon>Agaricomycotina</taxon>
        <taxon>Agaricomycetes</taxon>
        <taxon>Cantharellales</taxon>
        <taxon>Ceratobasidiaceae</taxon>
        <taxon>Rhizoctonia</taxon>
    </lineage>
</organism>
<evidence type="ECO:0000313" key="2">
    <source>
        <dbReference type="Proteomes" id="UP000663831"/>
    </source>
</evidence>
<dbReference type="AlphaFoldDB" id="A0A8H3A8R5"/>
<comment type="caution">
    <text evidence="1">The sequence shown here is derived from an EMBL/GenBank/DDBJ whole genome shotgun (WGS) entry which is preliminary data.</text>
</comment>
<sequence length="376" mass="43039">MSFAKLPSEIIYKVGQIMANDFHSMSSLCIANKWTHQSLDTLLYRSVRLGSDNSVSSFCDTINSLKPHYSKYVVILQIGPDWRFDSEEGYRLQREFVPQIRRVLQSLVHLKHLSLSTTQNASNDIFANLNVQFQLDTSVHYCGRLTDHMLRFLEGQPSITRLGCHASMTWANNTLLSDTLKSKPNLFKSLKELESPACVATHIICARPVSNLTLIEPADLLYGSDNEIDSIIYSLTHAMVPITRLCITADARMGDLWTEFVRLLSQRCAPHNMKELRILIGFPLEIEERLALEQVSKFTDLDSCSFLRFEALDKFEIAQVVGGLRYNPPPSETISWLIRQRMTHFSSWRKHNSMLRNVILHGYVIPEMIYQESVLP</sequence>
<protein>
    <submittedName>
        <fullName evidence="1">Uncharacterized protein</fullName>
    </submittedName>
</protein>
<evidence type="ECO:0000313" key="1">
    <source>
        <dbReference type="EMBL" id="CAE6407500.1"/>
    </source>
</evidence>